<dbReference type="AlphaFoldDB" id="A0A9Q0MT77"/>
<dbReference type="EMBL" id="WJQU01000003">
    <property type="protein sequence ID" value="KAJ6637537.1"/>
    <property type="molecule type" value="Genomic_DNA"/>
</dbReference>
<dbReference type="Proteomes" id="UP001151699">
    <property type="component" value="Chromosome X"/>
</dbReference>
<evidence type="ECO:0000256" key="1">
    <source>
        <dbReference type="SAM" id="SignalP"/>
    </source>
</evidence>
<feature type="signal peptide" evidence="1">
    <location>
        <begin position="1"/>
        <end position="21"/>
    </location>
</feature>
<keyword evidence="1" id="KW-0732">Signal</keyword>
<evidence type="ECO:0008006" key="4">
    <source>
        <dbReference type="Google" id="ProtNLM"/>
    </source>
</evidence>
<name>A0A9Q0MT77_9DIPT</name>
<proteinExistence type="predicted"/>
<evidence type="ECO:0000313" key="2">
    <source>
        <dbReference type="EMBL" id="KAJ6637537.1"/>
    </source>
</evidence>
<evidence type="ECO:0000313" key="3">
    <source>
        <dbReference type="Proteomes" id="UP001151699"/>
    </source>
</evidence>
<sequence>MSIRKLLLILIISIVLNAVKAGWCYYGGCHSTTAMKQACPSMADNVGRDNMRILSHKKFDKWHEKLWGRKYFCCTNDCQHQKCGILE</sequence>
<accession>A0A9Q0MT77</accession>
<comment type="caution">
    <text evidence="2">The sequence shown here is derived from an EMBL/GenBank/DDBJ whole genome shotgun (WGS) entry which is preliminary data.</text>
</comment>
<feature type="chain" id="PRO_5040348392" description="Plethodontid modulating factor" evidence="1">
    <location>
        <begin position="22"/>
        <end position="87"/>
    </location>
</feature>
<protein>
    <recommendedName>
        <fullName evidence="4">Plethodontid modulating factor</fullName>
    </recommendedName>
</protein>
<dbReference type="OrthoDB" id="7796041at2759"/>
<reference evidence="2" key="1">
    <citation type="submission" date="2022-07" db="EMBL/GenBank/DDBJ databases">
        <authorList>
            <person name="Trinca V."/>
            <person name="Uliana J.V.C."/>
            <person name="Torres T.T."/>
            <person name="Ward R.J."/>
            <person name="Monesi N."/>
        </authorList>
    </citation>
    <scope>NUCLEOTIDE SEQUENCE</scope>
    <source>
        <strain evidence="2">HSMRA1968</strain>
        <tissue evidence="2">Whole embryos</tissue>
    </source>
</reference>
<organism evidence="2 3">
    <name type="scientific">Pseudolycoriella hygida</name>
    <dbReference type="NCBI Taxonomy" id="35572"/>
    <lineage>
        <taxon>Eukaryota</taxon>
        <taxon>Metazoa</taxon>
        <taxon>Ecdysozoa</taxon>
        <taxon>Arthropoda</taxon>
        <taxon>Hexapoda</taxon>
        <taxon>Insecta</taxon>
        <taxon>Pterygota</taxon>
        <taxon>Neoptera</taxon>
        <taxon>Endopterygota</taxon>
        <taxon>Diptera</taxon>
        <taxon>Nematocera</taxon>
        <taxon>Sciaroidea</taxon>
        <taxon>Sciaridae</taxon>
        <taxon>Pseudolycoriella</taxon>
    </lineage>
</organism>
<keyword evidence="3" id="KW-1185">Reference proteome</keyword>
<gene>
    <name evidence="2" type="ORF">Bhyg_10268</name>
</gene>